<dbReference type="InterPro" id="IPR006260">
    <property type="entry name" value="TonB/TolA_C"/>
</dbReference>
<feature type="domain" description="TonB C-terminal" evidence="5">
    <location>
        <begin position="17"/>
        <end position="111"/>
    </location>
</feature>
<dbReference type="SUPFAM" id="SSF74653">
    <property type="entry name" value="TolA/TonB C-terminal domain"/>
    <property type="match status" value="1"/>
</dbReference>
<comment type="subcellular location">
    <subcellularLocation>
        <location evidence="1">Membrane</location>
        <topology evidence="1">Single-pass membrane protein</topology>
    </subcellularLocation>
</comment>
<name>A0A7W9BV13_9SPHN</name>
<evidence type="ECO:0000256" key="1">
    <source>
        <dbReference type="ARBA" id="ARBA00004167"/>
    </source>
</evidence>
<protein>
    <submittedName>
        <fullName evidence="6">TonB family protein</fullName>
    </submittedName>
</protein>
<dbReference type="InterPro" id="IPR037682">
    <property type="entry name" value="TonB_C"/>
</dbReference>
<gene>
    <name evidence="6" type="ORF">FHS99_003148</name>
</gene>
<keyword evidence="2" id="KW-0812">Transmembrane</keyword>
<dbReference type="OrthoDB" id="7585155at2"/>
<dbReference type="Pfam" id="PF03544">
    <property type="entry name" value="TonB_C"/>
    <property type="match status" value="1"/>
</dbReference>
<evidence type="ECO:0000313" key="7">
    <source>
        <dbReference type="Proteomes" id="UP000546701"/>
    </source>
</evidence>
<accession>A0A7W9BV13</accession>
<evidence type="ECO:0000256" key="3">
    <source>
        <dbReference type="ARBA" id="ARBA00022989"/>
    </source>
</evidence>
<dbReference type="NCBIfam" id="TIGR01352">
    <property type="entry name" value="tonB_Cterm"/>
    <property type="match status" value="1"/>
</dbReference>
<dbReference type="Proteomes" id="UP000546701">
    <property type="component" value="Unassembled WGS sequence"/>
</dbReference>
<dbReference type="Gene3D" id="3.30.1150.10">
    <property type="match status" value="1"/>
</dbReference>
<dbReference type="EMBL" id="JACIJR010000008">
    <property type="protein sequence ID" value="MBB5730642.1"/>
    <property type="molecule type" value="Genomic_DNA"/>
</dbReference>
<keyword evidence="3" id="KW-1133">Transmembrane helix</keyword>
<keyword evidence="7" id="KW-1185">Reference proteome</keyword>
<dbReference type="PROSITE" id="PS52015">
    <property type="entry name" value="TONB_CTD"/>
    <property type="match status" value="1"/>
</dbReference>
<evidence type="ECO:0000313" key="6">
    <source>
        <dbReference type="EMBL" id="MBB5730642.1"/>
    </source>
</evidence>
<evidence type="ECO:0000256" key="4">
    <source>
        <dbReference type="ARBA" id="ARBA00023136"/>
    </source>
</evidence>
<keyword evidence="4" id="KW-0472">Membrane</keyword>
<comment type="caution">
    <text evidence="6">The sequence shown here is derived from an EMBL/GenBank/DDBJ whole genome shotgun (WGS) entry which is preliminary data.</text>
</comment>
<reference evidence="6 7" key="1">
    <citation type="submission" date="2020-08" db="EMBL/GenBank/DDBJ databases">
        <title>Genomic Encyclopedia of Type Strains, Phase IV (KMG-IV): sequencing the most valuable type-strain genomes for metagenomic binning, comparative biology and taxonomic classification.</title>
        <authorList>
            <person name="Goeker M."/>
        </authorList>
    </citation>
    <scope>NUCLEOTIDE SEQUENCE [LARGE SCALE GENOMIC DNA]</scope>
    <source>
        <strain evidence="6 7">DSM 103336</strain>
    </source>
</reference>
<evidence type="ECO:0000256" key="2">
    <source>
        <dbReference type="ARBA" id="ARBA00022692"/>
    </source>
</evidence>
<sequence length="201" mass="21423">MAMLAALPSPVNLSVAVAQPIDPAAWVQTADYPPIAVQQAQEGAALVRLHITGEGRVDDCAVVESSGSPLLDLTTCTLVRHRARYRPAADSKGRPVATTDRRRIAWKLPQDGTPGADWVPRAMSVAVKIDVDMDDKGAVAACRSTKTKSNAAELVAILDEMGKNLCAEIGGNEDGNPMRDTRGKAVPSRLTFVISADLRQR</sequence>
<dbReference type="AlphaFoldDB" id="A0A7W9BV13"/>
<evidence type="ECO:0000259" key="5">
    <source>
        <dbReference type="PROSITE" id="PS52015"/>
    </source>
</evidence>
<dbReference type="GO" id="GO:0055085">
    <property type="term" value="P:transmembrane transport"/>
    <property type="evidence" value="ECO:0007669"/>
    <property type="project" value="InterPro"/>
</dbReference>
<organism evidence="6 7">
    <name type="scientific">Sphingomonas prati</name>
    <dbReference type="NCBI Taxonomy" id="1843237"/>
    <lineage>
        <taxon>Bacteria</taxon>
        <taxon>Pseudomonadati</taxon>
        <taxon>Pseudomonadota</taxon>
        <taxon>Alphaproteobacteria</taxon>
        <taxon>Sphingomonadales</taxon>
        <taxon>Sphingomonadaceae</taxon>
        <taxon>Sphingomonas</taxon>
    </lineage>
</organism>
<dbReference type="GO" id="GO:0016020">
    <property type="term" value="C:membrane"/>
    <property type="evidence" value="ECO:0007669"/>
    <property type="project" value="UniProtKB-SubCell"/>
</dbReference>
<proteinExistence type="predicted"/>